<dbReference type="Proteomes" id="UP000199181">
    <property type="component" value="Unassembled WGS sequence"/>
</dbReference>
<gene>
    <name evidence="3" type="ORF">SAMN05443639_102329</name>
</gene>
<dbReference type="Pfam" id="PF00149">
    <property type="entry name" value="Metallophos"/>
    <property type="match status" value="1"/>
</dbReference>
<dbReference type="InterPro" id="IPR004843">
    <property type="entry name" value="Calcineurin-like_PHP"/>
</dbReference>
<name>A0A1I0D1T1_9BACT</name>
<accession>A0A1I0D1T1</accession>
<evidence type="ECO:0000259" key="2">
    <source>
        <dbReference type="Pfam" id="PF00149"/>
    </source>
</evidence>
<evidence type="ECO:0000313" key="3">
    <source>
        <dbReference type="EMBL" id="SET25556.1"/>
    </source>
</evidence>
<dbReference type="SUPFAM" id="SSF56300">
    <property type="entry name" value="Metallo-dependent phosphatases"/>
    <property type="match status" value="1"/>
</dbReference>
<sequence length="376" mass="40705">MVKILHSADWQVGLRAQHVARVASDVRKARLEAARKVIREANSLSVNAVVLAGDIFEDNFVEDRLVHEVLAVLADSRAPVYVLPGNHDALTPDAIYRRPSWKQRPSHVFMLDGDSAVPVPRTSAVLLPAPLRQKKGMKDPTAEWAARVDPADIRIGVAHGSLRIEGKYSADDFPIALNAVARSGLDYLALGHWHGQYLHDARTAYSGAHETTKFGEDGSGQALLVEIVARGAEPRLTPVVTGSLAWRVLELDLSQGTGPEVERVRALAAVLPHPERTLLRLRTTGTSADDATSLLNGLEDALWGRGFLHVSVERNDIPRDKAEGRLADIAGSSSLISSLLRELGGPAVPASQAPEEAAVRLAARQVLTELVMEAWK</sequence>
<evidence type="ECO:0000256" key="1">
    <source>
        <dbReference type="ARBA" id="ARBA00022801"/>
    </source>
</evidence>
<dbReference type="AlphaFoldDB" id="A0A1I0D1T1"/>
<keyword evidence="1" id="KW-0378">Hydrolase</keyword>
<dbReference type="InterPro" id="IPR041796">
    <property type="entry name" value="Mre11_N"/>
</dbReference>
<evidence type="ECO:0000313" key="4">
    <source>
        <dbReference type="Proteomes" id="UP000199181"/>
    </source>
</evidence>
<keyword evidence="3" id="KW-0269">Exonuclease</keyword>
<dbReference type="InterPro" id="IPR050535">
    <property type="entry name" value="DNA_Repair-Maintenance_Comp"/>
</dbReference>
<feature type="domain" description="Calcineurin-like phosphoesterase" evidence="2">
    <location>
        <begin position="3"/>
        <end position="195"/>
    </location>
</feature>
<protein>
    <submittedName>
        <fullName evidence="3">DNA repair exonuclease SbcCD nuclease subunit</fullName>
    </submittedName>
</protein>
<keyword evidence="4" id="KW-1185">Reference proteome</keyword>
<proteinExistence type="predicted"/>
<dbReference type="InterPro" id="IPR029052">
    <property type="entry name" value="Metallo-depent_PP-like"/>
</dbReference>
<keyword evidence="3" id="KW-0540">Nuclease</keyword>
<reference evidence="4" key="1">
    <citation type="submission" date="2016-10" db="EMBL/GenBank/DDBJ databases">
        <authorList>
            <person name="Varghese N."/>
            <person name="Submissions S."/>
        </authorList>
    </citation>
    <scope>NUCLEOTIDE SEQUENCE [LARGE SCALE GENOMIC DNA]</scope>
    <source>
        <strain evidence="4">DSM 16858</strain>
    </source>
</reference>
<dbReference type="EMBL" id="FOIJ01000002">
    <property type="protein sequence ID" value="SET25556.1"/>
    <property type="molecule type" value="Genomic_DNA"/>
</dbReference>
<dbReference type="CDD" id="cd00840">
    <property type="entry name" value="MPP_Mre11_N"/>
    <property type="match status" value="1"/>
</dbReference>
<dbReference type="PANTHER" id="PTHR30337">
    <property type="entry name" value="COMPONENT OF ATP-DEPENDENT DSDNA EXONUCLEASE"/>
    <property type="match status" value="1"/>
</dbReference>
<dbReference type="GO" id="GO:0004527">
    <property type="term" value="F:exonuclease activity"/>
    <property type="evidence" value="ECO:0007669"/>
    <property type="project" value="UniProtKB-KW"/>
</dbReference>
<dbReference type="Gene3D" id="3.60.21.10">
    <property type="match status" value="1"/>
</dbReference>
<dbReference type="RefSeq" id="WP_093516527.1">
    <property type="nucleotide sequence ID" value="NZ_FOIJ01000002.1"/>
</dbReference>
<organism evidence="3 4">
    <name type="scientific">Stigmatella erecta</name>
    <dbReference type="NCBI Taxonomy" id="83460"/>
    <lineage>
        <taxon>Bacteria</taxon>
        <taxon>Pseudomonadati</taxon>
        <taxon>Myxococcota</taxon>
        <taxon>Myxococcia</taxon>
        <taxon>Myxococcales</taxon>
        <taxon>Cystobacterineae</taxon>
        <taxon>Archangiaceae</taxon>
        <taxon>Stigmatella</taxon>
    </lineage>
</organism>